<dbReference type="STRING" id="29542.A6070_05070"/>
<dbReference type="AlphaFoldDB" id="A0A1L3GHY2"/>
<accession>A0A1L3GHY2</accession>
<dbReference type="PANTHER" id="PTHR43685:SF2">
    <property type="entry name" value="GLYCOSYLTRANSFERASE 2-LIKE DOMAIN-CONTAINING PROTEIN"/>
    <property type="match status" value="1"/>
</dbReference>
<dbReference type="Gene3D" id="3.90.550.10">
    <property type="entry name" value="Spore Coat Polysaccharide Biosynthesis Protein SpsA, Chain A"/>
    <property type="match status" value="1"/>
</dbReference>
<dbReference type="InterPro" id="IPR001173">
    <property type="entry name" value="Glyco_trans_2-like"/>
</dbReference>
<dbReference type="Proteomes" id="UP000182264">
    <property type="component" value="Chromosome"/>
</dbReference>
<dbReference type="PANTHER" id="PTHR43685">
    <property type="entry name" value="GLYCOSYLTRANSFERASE"/>
    <property type="match status" value="1"/>
</dbReference>
<sequence>MKGLFGLKNQSETPTIGRCIKIMMSSEKNNPFVSIIIPTRNRSDLLPYAIKSVLDQTYKNLEVVVVDDGSVDDTEVIVMNMMKNDNRIQYIRNDISKGACAARNLGIMSAKGDLISFVDDDDQISINRLEILVAHYDDQYSLICSKYSSAPLGGAVSKHRITTKKISLSNLLNKNYIGCSALVSKQKIMAVGGFDIKLRARQDYDLWVRILDEFGKALQISAKTYYCDKSSERERISNSKARRIGVIQFYKKHSRLMTCHQRKNAIVACLEANNFNPGFLKLLVLLTWRNRKKVFGLLKV</sequence>
<keyword evidence="3" id="KW-1185">Reference proteome</keyword>
<protein>
    <recommendedName>
        <fullName evidence="1">Glycosyltransferase 2-like domain-containing protein</fullName>
    </recommendedName>
</protein>
<organism evidence="2 3">
    <name type="scientific">Syntrophotalea acetylenica</name>
    <name type="common">Pelobacter acetylenicus</name>
    <dbReference type="NCBI Taxonomy" id="29542"/>
    <lineage>
        <taxon>Bacteria</taxon>
        <taxon>Pseudomonadati</taxon>
        <taxon>Thermodesulfobacteriota</taxon>
        <taxon>Desulfuromonadia</taxon>
        <taxon>Desulfuromonadales</taxon>
        <taxon>Syntrophotaleaceae</taxon>
        <taxon>Syntrophotalea</taxon>
    </lineage>
</organism>
<dbReference type="OrthoDB" id="9816564at2"/>
<evidence type="ECO:0000313" key="2">
    <source>
        <dbReference type="EMBL" id="APG25499.1"/>
    </source>
</evidence>
<dbReference type="InterPro" id="IPR050834">
    <property type="entry name" value="Glycosyltransf_2"/>
</dbReference>
<dbReference type="Pfam" id="PF00535">
    <property type="entry name" value="Glycos_transf_2"/>
    <property type="match status" value="1"/>
</dbReference>
<evidence type="ECO:0000313" key="3">
    <source>
        <dbReference type="Proteomes" id="UP000182264"/>
    </source>
</evidence>
<evidence type="ECO:0000259" key="1">
    <source>
        <dbReference type="Pfam" id="PF00535"/>
    </source>
</evidence>
<dbReference type="CDD" id="cd00761">
    <property type="entry name" value="Glyco_tranf_GTA_type"/>
    <property type="match status" value="1"/>
</dbReference>
<dbReference type="SUPFAM" id="SSF53448">
    <property type="entry name" value="Nucleotide-diphospho-sugar transferases"/>
    <property type="match status" value="1"/>
</dbReference>
<feature type="domain" description="Glycosyltransferase 2-like" evidence="1">
    <location>
        <begin position="34"/>
        <end position="162"/>
    </location>
</feature>
<proteinExistence type="predicted"/>
<name>A0A1L3GHY2_SYNAC</name>
<reference evidence="2 3" key="1">
    <citation type="journal article" date="2017" name="Genome Announc.">
        <title>Complete Genome Sequences of Two Acetylene-Fermenting Pelobacter acetylenicus Strains.</title>
        <authorList>
            <person name="Sutton J.M."/>
            <person name="Baesman S.M."/>
            <person name="Fierst J.L."/>
            <person name="Poret-Peterson A.T."/>
            <person name="Oremland R.S."/>
            <person name="Dunlap D.S."/>
            <person name="Akob D.M."/>
        </authorList>
    </citation>
    <scope>NUCLEOTIDE SEQUENCE [LARGE SCALE GENOMIC DNA]</scope>
    <source>
        <strain evidence="2 3">DSM 3247</strain>
    </source>
</reference>
<dbReference type="RefSeq" id="WP_072287340.1">
    <property type="nucleotide sequence ID" value="NZ_CP015455.1"/>
</dbReference>
<gene>
    <name evidence="2" type="ORF">A7E75_11060</name>
</gene>
<dbReference type="InterPro" id="IPR029044">
    <property type="entry name" value="Nucleotide-diphossugar_trans"/>
</dbReference>
<dbReference type="EMBL" id="CP015518">
    <property type="protein sequence ID" value="APG25499.1"/>
    <property type="molecule type" value="Genomic_DNA"/>
</dbReference>